<dbReference type="EMBL" id="JALJOQ010000040">
    <property type="protein sequence ID" value="KAK9805872.1"/>
    <property type="molecule type" value="Genomic_DNA"/>
</dbReference>
<dbReference type="PANTHER" id="PTHR47765">
    <property type="entry name" value="3'-5' EXONUCLEASE DOMAIN-CONTAINING PROTEIN"/>
    <property type="match status" value="1"/>
</dbReference>
<organism evidence="1 2">
    <name type="scientific">Symbiochloris irregularis</name>
    <dbReference type="NCBI Taxonomy" id="706552"/>
    <lineage>
        <taxon>Eukaryota</taxon>
        <taxon>Viridiplantae</taxon>
        <taxon>Chlorophyta</taxon>
        <taxon>core chlorophytes</taxon>
        <taxon>Trebouxiophyceae</taxon>
        <taxon>Trebouxiales</taxon>
        <taxon>Trebouxiaceae</taxon>
        <taxon>Symbiochloris</taxon>
    </lineage>
</organism>
<dbReference type="Proteomes" id="UP001465755">
    <property type="component" value="Unassembled WGS sequence"/>
</dbReference>
<dbReference type="InterPro" id="IPR052408">
    <property type="entry name" value="Exonuclease_MUT-7-like"/>
</dbReference>
<proteinExistence type="predicted"/>
<reference evidence="1 2" key="1">
    <citation type="journal article" date="2024" name="Nat. Commun.">
        <title>Phylogenomics reveals the evolutionary origins of lichenization in chlorophyte algae.</title>
        <authorList>
            <person name="Puginier C."/>
            <person name="Libourel C."/>
            <person name="Otte J."/>
            <person name="Skaloud P."/>
            <person name="Haon M."/>
            <person name="Grisel S."/>
            <person name="Petersen M."/>
            <person name="Berrin J.G."/>
            <person name="Delaux P.M."/>
            <person name="Dal Grande F."/>
            <person name="Keller J."/>
        </authorList>
    </citation>
    <scope>NUCLEOTIDE SEQUENCE [LARGE SCALE GENOMIC DNA]</scope>
    <source>
        <strain evidence="1 2">SAG 2036</strain>
    </source>
</reference>
<protein>
    <submittedName>
        <fullName evidence="1">Uncharacterized protein</fullName>
    </submittedName>
</protein>
<dbReference type="PANTHER" id="PTHR47765:SF2">
    <property type="entry name" value="EXONUCLEASE MUT-7 HOMOLOG"/>
    <property type="match status" value="1"/>
</dbReference>
<accession>A0AAW1PCR0</accession>
<evidence type="ECO:0000313" key="1">
    <source>
        <dbReference type="EMBL" id="KAK9805872.1"/>
    </source>
</evidence>
<gene>
    <name evidence="1" type="ORF">WJX73_000019</name>
</gene>
<keyword evidence="2" id="KW-1185">Reference proteome</keyword>
<sequence length="354" mass="38942">MGKLASNICLDTPDLRGLEVPACDQSVSLKLSPKQYVEHVSGLLREARSFAALCGDVEADLEAQEESANPLRFLTLCLDEIVLAEPTKAFTAHATRTANVFLTQVESLTRNGPQRFDLQVRAGQLVAACCERLQRMTTTAEVKAAKKVNVKELWVQQCLSSGSLKWAVQAVTKWGMQAQFASLEHRWLESNFSSALDRADWGHAALLAIEDPKMKAVTIKRLIDAKEMSLAMDFCFQFSGQEGKMLPLLLQIATQDQVFIFDLLALHGHTSKAVTRDASTAKVRAAGITLEQLDACLAPVLMSAPRYKLSCGLDGRLKELSKALPKVKAFQCIQDRVDVRDLWTKHASQAAGQT</sequence>
<dbReference type="AlphaFoldDB" id="A0AAW1PCR0"/>
<name>A0AAW1PCR0_9CHLO</name>
<evidence type="ECO:0000313" key="2">
    <source>
        <dbReference type="Proteomes" id="UP001465755"/>
    </source>
</evidence>
<comment type="caution">
    <text evidence="1">The sequence shown here is derived from an EMBL/GenBank/DDBJ whole genome shotgun (WGS) entry which is preliminary data.</text>
</comment>